<name>A0ABR2C881_9ROSI</name>
<evidence type="ECO:0000313" key="1">
    <source>
        <dbReference type="EMBL" id="KAK8515615.1"/>
    </source>
</evidence>
<protein>
    <recommendedName>
        <fullName evidence="3">RNase H type-1 domain-containing protein</fullName>
    </recommendedName>
</protein>
<proteinExistence type="predicted"/>
<accession>A0ABR2C881</accession>
<dbReference type="Proteomes" id="UP001472677">
    <property type="component" value="Unassembled WGS sequence"/>
</dbReference>
<sequence length="73" mass="8258">MSRNWKIVVRHASRERNDVVDSLAAMGRDHEMQGAVFLAPPEALVARAEEEQRSWVALREVLGELDEGFDPRG</sequence>
<keyword evidence="2" id="KW-1185">Reference proteome</keyword>
<gene>
    <name evidence="1" type="ORF">V6N12_075647</name>
</gene>
<evidence type="ECO:0008006" key="3">
    <source>
        <dbReference type="Google" id="ProtNLM"/>
    </source>
</evidence>
<comment type="caution">
    <text evidence="1">The sequence shown here is derived from an EMBL/GenBank/DDBJ whole genome shotgun (WGS) entry which is preliminary data.</text>
</comment>
<evidence type="ECO:0000313" key="2">
    <source>
        <dbReference type="Proteomes" id="UP001472677"/>
    </source>
</evidence>
<organism evidence="1 2">
    <name type="scientific">Hibiscus sabdariffa</name>
    <name type="common">roselle</name>
    <dbReference type="NCBI Taxonomy" id="183260"/>
    <lineage>
        <taxon>Eukaryota</taxon>
        <taxon>Viridiplantae</taxon>
        <taxon>Streptophyta</taxon>
        <taxon>Embryophyta</taxon>
        <taxon>Tracheophyta</taxon>
        <taxon>Spermatophyta</taxon>
        <taxon>Magnoliopsida</taxon>
        <taxon>eudicotyledons</taxon>
        <taxon>Gunneridae</taxon>
        <taxon>Pentapetalae</taxon>
        <taxon>rosids</taxon>
        <taxon>malvids</taxon>
        <taxon>Malvales</taxon>
        <taxon>Malvaceae</taxon>
        <taxon>Malvoideae</taxon>
        <taxon>Hibiscus</taxon>
    </lineage>
</organism>
<reference evidence="1 2" key="1">
    <citation type="journal article" date="2024" name="G3 (Bethesda)">
        <title>Genome assembly of Hibiscus sabdariffa L. provides insights into metabolisms of medicinal natural products.</title>
        <authorList>
            <person name="Kim T."/>
        </authorList>
    </citation>
    <scope>NUCLEOTIDE SEQUENCE [LARGE SCALE GENOMIC DNA]</scope>
    <source>
        <strain evidence="1">TK-2024</strain>
        <tissue evidence="1">Old leaves</tissue>
    </source>
</reference>
<dbReference type="EMBL" id="JBBPBM010000063">
    <property type="protein sequence ID" value="KAK8515615.1"/>
    <property type="molecule type" value="Genomic_DNA"/>
</dbReference>